<reference evidence="2 3" key="1">
    <citation type="submission" date="2018-12" db="EMBL/GenBank/DDBJ databases">
        <title>Genome Sequence of Candidatus Viridilinea halotolerans isolated from saline sulfide-rich spring.</title>
        <authorList>
            <person name="Grouzdev D.S."/>
            <person name="Burganskaya E.I."/>
            <person name="Krutkina M.S."/>
            <person name="Sukhacheva M.V."/>
            <person name="Gorlenko V.M."/>
        </authorList>
    </citation>
    <scope>NUCLEOTIDE SEQUENCE [LARGE SCALE GENOMIC DNA]</scope>
    <source>
        <strain evidence="2">Chok-6</strain>
    </source>
</reference>
<dbReference type="GO" id="GO:0016740">
    <property type="term" value="F:transferase activity"/>
    <property type="evidence" value="ECO:0007669"/>
    <property type="project" value="UniProtKB-KW"/>
</dbReference>
<dbReference type="Gene3D" id="1.20.120.1760">
    <property type="match status" value="1"/>
</dbReference>
<dbReference type="AlphaFoldDB" id="A0A426U9N4"/>
<organism evidence="2 3">
    <name type="scientific">Candidatus Viridilinea halotolerans</name>
    <dbReference type="NCBI Taxonomy" id="2491704"/>
    <lineage>
        <taxon>Bacteria</taxon>
        <taxon>Bacillati</taxon>
        <taxon>Chloroflexota</taxon>
        <taxon>Chloroflexia</taxon>
        <taxon>Chloroflexales</taxon>
        <taxon>Chloroflexineae</taxon>
        <taxon>Oscillochloridaceae</taxon>
        <taxon>Candidatus Viridilinea</taxon>
    </lineage>
</organism>
<feature type="transmembrane region" description="Helical" evidence="1">
    <location>
        <begin position="20"/>
        <end position="39"/>
    </location>
</feature>
<protein>
    <submittedName>
        <fullName evidence="2">CDP-diacylglycerol O-phosphatidyltransferase</fullName>
    </submittedName>
</protein>
<keyword evidence="1" id="KW-0812">Transmembrane</keyword>
<feature type="transmembrane region" description="Helical" evidence="1">
    <location>
        <begin position="135"/>
        <end position="152"/>
    </location>
</feature>
<feature type="transmembrane region" description="Helical" evidence="1">
    <location>
        <begin position="213"/>
        <end position="231"/>
    </location>
</feature>
<keyword evidence="1" id="KW-0472">Membrane</keyword>
<evidence type="ECO:0000256" key="1">
    <source>
        <dbReference type="SAM" id="Phobius"/>
    </source>
</evidence>
<feature type="transmembrane region" description="Helical" evidence="1">
    <location>
        <begin position="45"/>
        <end position="63"/>
    </location>
</feature>
<feature type="transmembrane region" description="Helical" evidence="1">
    <location>
        <begin position="107"/>
        <end position="128"/>
    </location>
</feature>
<feature type="transmembrane region" description="Helical" evidence="1">
    <location>
        <begin position="191"/>
        <end position="207"/>
    </location>
</feature>
<dbReference type="InterPro" id="IPR043130">
    <property type="entry name" value="CDP-OH_PTrfase_TM_dom"/>
</dbReference>
<evidence type="ECO:0000313" key="2">
    <source>
        <dbReference type="EMBL" id="RRR77106.1"/>
    </source>
</evidence>
<feature type="transmembrane region" description="Helical" evidence="1">
    <location>
        <begin position="158"/>
        <end position="179"/>
    </location>
</feature>
<evidence type="ECO:0000313" key="3">
    <source>
        <dbReference type="Proteomes" id="UP000280307"/>
    </source>
</evidence>
<proteinExistence type="predicted"/>
<comment type="caution">
    <text evidence="2">The sequence shown here is derived from an EMBL/GenBank/DDBJ whole genome shotgun (WGS) entry which is preliminary data.</text>
</comment>
<name>A0A426U9N4_9CHLR</name>
<accession>A0A426U9N4</accession>
<sequence length="240" mass="26518">MNNNHPPAGATPARIKAYLVHLYTASTTVVLLLSTLFLLEGQLTAALFALLFCIVIDGTDGILARRYNVKKHVPEVDGRAMDDVIDFVAYAFLPVLFMVKAEMLLDPVLFFGSLPLLASAFGFARVNIKLDDEGFFVGFPSYWNLLVAYLYLVSAPPWFNTIAVIVLAILVFVPTRYIYITRFPHHRNLHLAAAVVSGIMLLGAIVVGGTARIPLVLISLIYPLFYVIYSLRLDRAARSG</sequence>
<keyword evidence="1" id="KW-1133">Transmembrane helix</keyword>
<keyword evidence="2" id="KW-0808">Transferase</keyword>
<dbReference type="EMBL" id="RSAS01000077">
    <property type="protein sequence ID" value="RRR77106.1"/>
    <property type="molecule type" value="Genomic_DNA"/>
</dbReference>
<feature type="transmembrane region" description="Helical" evidence="1">
    <location>
        <begin position="84"/>
        <end position="101"/>
    </location>
</feature>
<gene>
    <name evidence="2" type="ORF">EI684_01975</name>
</gene>
<dbReference type="Proteomes" id="UP000280307">
    <property type="component" value="Unassembled WGS sequence"/>
</dbReference>